<dbReference type="FunFam" id="1.20.5.170:FF:000020">
    <property type="entry name" value="BZIP transcription factor"/>
    <property type="match status" value="1"/>
</dbReference>
<reference evidence="8 9" key="1">
    <citation type="journal article" date="2019" name="Nat. Plants">
        <title>Genome sequencing of Musa balbisiana reveals subgenome evolution and function divergence in polyploid bananas.</title>
        <authorList>
            <person name="Yao X."/>
        </authorList>
    </citation>
    <scope>NUCLEOTIDE SEQUENCE [LARGE SCALE GENOMIC DNA]</scope>
    <source>
        <strain evidence="9">cv. DH-PKW</strain>
        <tissue evidence="8">Leaves</tissue>
    </source>
</reference>
<name>A0A4S8ICC5_MUSBA</name>
<keyword evidence="6" id="KW-0175">Coiled coil</keyword>
<dbReference type="SUPFAM" id="SSF57959">
    <property type="entry name" value="Leucine zipper domain"/>
    <property type="match status" value="1"/>
</dbReference>
<dbReference type="GO" id="GO:0003700">
    <property type="term" value="F:DNA-binding transcription factor activity"/>
    <property type="evidence" value="ECO:0007669"/>
    <property type="project" value="InterPro"/>
</dbReference>
<dbReference type="AlphaFoldDB" id="A0A4S8ICC5"/>
<dbReference type="PROSITE" id="PS50217">
    <property type="entry name" value="BZIP"/>
    <property type="match status" value="1"/>
</dbReference>
<dbReference type="PANTHER" id="PTHR45764">
    <property type="entry name" value="BZIP TRANSCRIPTION FACTOR 44"/>
    <property type="match status" value="1"/>
</dbReference>
<dbReference type="GO" id="GO:0045893">
    <property type="term" value="P:positive regulation of DNA-templated transcription"/>
    <property type="evidence" value="ECO:0007669"/>
    <property type="project" value="TreeGrafter"/>
</dbReference>
<evidence type="ECO:0000256" key="6">
    <source>
        <dbReference type="SAM" id="Coils"/>
    </source>
</evidence>
<dbReference type="SMART" id="SM00338">
    <property type="entry name" value="BRLZ"/>
    <property type="match status" value="1"/>
</dbReference>
<evidence type="ECO:0000313" key="9">
    <source>
        <dbReference type="Proteomes" id="UP000317650"/>
    </source>
</evidence>
<evidence type="ECO:0000313" key="8">
    <source>
        <dbReference type="EMBL" id="THU45429.1"/>
    </source>
</evidence>
<dbReference type="Pfam" id="PF00170">
    <property type="entry name" value="bZIP_1"/>
    <property type="match status" value="1"/>
</dbReference>
<gene>
    <name evidence="8" type="ORF">C4D60_Mb02t17850</name>
</gene>
<keyword evidence="5" id="KW-0539">Nucleus</keyword>
<sequence>MLLPVDDPFPPLDLSWLDPEPAACPSLSPVEQRRLRRKISNRESARRCRMRKQRHLGELRAESSRLRDENRELASRVRTLAQQTLLLRRANGRLLAESSALRLRLTELRRVVLLRQLLTHGGFGCLGYEQELASLIA</sequence>
<keyword evidence="3" id="KW-0238">DNA-binding</keyword>
<protein>
    <recommendedName>
        <fullName evidence="7">BZIP domain-containing protein</fullName>
    </recommendedName>
</protein>
<evidence type="ECO:0000256" key="1">
    <source>
        <dbReference type="ARBA" id="ARBA00004123"/>
    </source>
</evidence>
<dbReference type="PROSITE" id="PS00036">
    <property type="entry name" value="BZIP_BASIC"/>
    <property type="match status" value="1"/>
</dbReference>
<dbReference type="PANTHER" id="PTHR45764:SF21">
    <property type="entry name" value="OS03G0770000 PROTEIN"/>
    <property type="match status" value="1"/>
</dbReference>
<dbReference type="InterPro" id="IPR004827">
    <property type="entry name" value="bZIP"/>
</dbReference>
<feature type="coiled-coil region" evidence="6">
    <location>
        <begin position="56"/>
        <end position="83"/>
    </location>
</feature>
<dbReference type="GO" id="GO:0005634">
    <property type="term" value="C:nucleus"/>
    <property type="evidence" value="ECO:0007669"/>
    <property type="project" value="UniProtKB-SubCell"/>
</dbReference>
<evidence type="ECO:0000256" key="4">
    <source>
        <dbReference type="ARBA" id="ARBA00023163"/>
    </source>
</evidence>
<dbReference type="GO" id="GO:0000976">
    <property type="term" value="F:transcription cis-regulatory region binding"/>
    <property type="evidence" value="ECO:0007669"/>
    <property type="project" value="TreeGrafter"/>
</dbReference>
<evidence type="ECO:0000256" key="3">
    <source>
        <dbReference type="ARBA" id="ARBA00023125"/>
    </source>
</evidence>
<dbReference type="EMBL" id="PYDT01000011">
    <property type="protein sequence ID" value="THU45429.1"/>
    <property type="molecule type" value="Genomic_DNA"/>
</dbReference>
<feature type="domain" description="BZIP" evidence="7">
    <location>
        <begin position="31"/>
        <end position="94"/>
    </location>
</feature>
<keyword evidence="4" id="KW-0804">Transcription</keyword>
<keyword evidence="2" id="KW-0805">Transcription regulation</keyword>
<dbReference type="Proteomes" id="UP000317650">
    <property type="component" value="Chromosome 2"/>
</dbReference>
<accession>A0A4S8ICC5</accession>
<dbReference type="GO" id="GO:0046982">
    <property type="term" value="F:protein heterodimerization activity"/>
    <property type="evidence" value="ECO:0007669"/>
    <property type="project" value="UniProtKB-ARBA"/>
</dbReference>
<proteinExistence type="predicted"/>
<dbReference type="CDD" id="cd14702">
    <property type="entry name" value="bZIP_plant_GBF1"/>
    <property type="match status" value="1"/>
</dbReference>
<comment type="subcellular location">
    <subcellularLocation>
        <location evidence="1">Nucleus</location>
    </subcellularLocation>
</comment>
<evidence type="ECO:0000256" key="5">
    <source>
        <dbReference type="ARBA" id="ARBA00023242"/>
    </source>
</evidence>
<evidence type="ECO:0000256" key="2">
    <source>
        <dbReference type="ARBA" id="ARBA00023015"/>
    </source>
</evidence>
<evidence type="ECO:0000259" key="7">
    <source>
        <dbReference type="PROSITE" id="PS50217"/>
    </source>
</evidence>
<dbReference type="InterPro" id="IPR045314">
    <property type="entry name" value="bZIP_plant_GBF1"/>
</dbReference>
<organism evidence="8 9">
    <name type="scientific">Musa balbisiana</name>
    <name type="common">Banana</name>
    <dbReference type="NCBI Taxonomy" id="52838"/>
    <lineage>
        <taxon>Eukaryota</taxon>
        <taxon>Viridiplantae</taxon>
        <taxon>Streptophyta</taxon>
        <taxon>Embryophyta</taxon>
        <taxon>Tracheophyta</taxon>
        <taxon>Spermatophyta</taxon>
        <taxon>Magnoliopsida</taxon>
        <taxon>Liliopsida</taxon>
        <taxon>Zingiberales</taxon>
        <taxon>Musaceae</taxon>
        <taxon>Musa</taxon>
    </lineage>
</organism>
<comment type="caution">
    <text evidence="8">The sequence shown here is derived from an EMBL/GenBank/DDBJ whole genome shotgun (WGS) entry which is preliminary data.</text>
</comment>
<keyword evidence="9" id="KW-1185">Reference proteome</keyword>
<dbReference type="InterPro" id="IPR046347">
    <property type="entry name" value="bZIP_sf"/>
</dbReference>
<dbReference type="Gene3D" id="1.20.5.170">
    <property type="match status" value="1"/>
</dbReference>